<name>A0A450SUZ6_9GAMM</name>
<dbReference type="AlphaFoldDB" id="A0A450SUZ6"/>
<evidence type="ECO:0000313" key="1">
    <source>
        <dbReference type="EMBL" id="VFJ57796.1"/>
    </source>
</evidence>
<accession>A0A450SUZ6</accession>
<organism evidence="1">
    <name type="scientific">Candidatus Kentrum sp. FW</name>
    <dbReference type="NCBI Taxonomy" id="2126338"/>
    <lineage>
        <taxon>Bacteria</taxon>
        <taxon>Pseudomonadati</taxon>
        <taxon>Pseudomonadota</taxon>
        <taxon>Gammaproteobacteria</taxon>
        <taxon>Candidatus Kentrum</taxon>
    </lineage>
</organism>
<reference evidence="1" key="1">
    <citation type="submission" date="2019-02" db="EMBL/GenBank/DDBJ databases">
        <authorList>
            <person name="Gruber-Vodicka R. H."/>
            <person name="Seah K. B. B."/>
        </authorList>
    </citation>
    <scope>NUCLEOTIDE SEQUENCE</scope>
    <source>
        <strain evidence="1">BECK_BZ15</strain>
    </source>
</reference>
<dbReference type="EMBL" id="CAADEW010000074">
    <property type="protein sequence ID" value="VFJ57796.1"/>
    <property type="molecule type" value="Genomic_DNA"/>
</dbReference>
<gene>
    <name evidence="1" type="ORF">BECKFW1821A_GA0114235_107419</name>
</gene>
<proteinExistence type="predicted"/>
<sequence>MSPAISSSISLSADTTDPTLIRLFPAQLHKQMEPSNTHGFANRNQKSFVTRKQTSEALPQTFDSSFIFAIPGLGSRHSLPG</sequence>
<protein>
    <submittedName>
        <fullName evidence="1">Uncharacterized protein</fullName>
    </submittedName>
</protein>